<keyword evidence="1 5" id="KW-1003">Cell membrane</keyword>
<dbReference type="NCBIfam" id="NF001325">
    <property type="entry name" value="PRK00259.1-3"/>
    <property type="match status" value="1"/>
</dbReference>
<comment type="similarity">
    <text evidence="5">Belongs to the YciB family.</text>
</comment>
<comment type="subcellular location">
    <subcellularLocation>
        <location evidence="5">Cell inner membrane</location>
        <topology evidence="5">Multi-pass membrane protein</topology>
    </subcellularLocation>
</comment>
<dbReference type="AlphaFoldDB" id="A0A502DXQ2"/>
<keyword evidence="5" id="KW-0997">Cell inner membrane</keyword>
<dbReference type="Pfam" id="PF04279">
    <property type="entry name" value="IspA"/>
    <property type="match status" value="1"/>
</dbReference>
<keyword evidence="2 5" id="KW-0812">Transmembrane</keyword>
<dbReference type="EMBL" id="RCZI01000001">
    <property type="protein sequence ID" value="TPG30338.1"/>
    <property type="molecule type" value="Genomic_DNA"/>
</dbReference>
<evidence type="ECO:0000256" key="1">
    <source>
        <dbReference type="ARBA" id="ARBA00022475"/>
    </source>
</evidence>
<evidence type="ECO:0000313" key="7">
    <source>
        <dbReference type="Proteomes" id="UP000319212"/>
    </source>
</evidence>
<keyword evidence="4 5" id="KW-0472">Membrane</keyword>
<dbReference type="PANTHER" id="PTHR36917:SF1">
    <property type="entry name" value="INNER MEMBRANE-SPANNING PROTEIN YCIB"/>
    <property type="match status" value="1"/>
</dbReference>
<dbReference type="GO" id="GO:0005886">
    <property type="term" value="C:plasma membrane"/>
    <property type="evidence" value="ECO:0007669"/>
    <property type="project" value="UniProtKB-SubCell"/>
</dbReference>
<feature type="transmembrane region" description="Helical" evidence="5">
    <location>
        <begin position="80"/>
        <end position="96"/>
    </location>
</feature>
<feature type="transmembrane region" description="Helical" evidence="5">
    <location>
        <begin position="53"/>
        <end position="68"/>
    </location>
</feature>
<feature type="transmembrane region" description="Helical" evidence="5">
    <location>
        <begin position="151"/>
        <end position="168"/>
    </location>
</feature>
<evidence type="ECO:0000256" key="2">
    <source>
        <dbReference type="ARBA" id="ARBA00022692"/>
    </source>
</evidence>
<feature type="transmembrane region" description="Helical" evidence="5">
    <location>
        <begin position="117"/>
        <end position="139"/>
    </location>
</feature>
<accession>A0A502DXQ2</accession>
<keyword evidence="3 5" id="KW-1133">Transmembrane helix</keyword>
<protein>
    <recommendedName>
        <fullName evidence="5">Inner membrane-spanning protein YciB</fullName>
    </recommendedName>
</protein>
<evidence type="ECO:0000256" key="3">
    <source>
        <dbReference type="ARBA" id="ARBA00022989"/>
    </source>
</evidence>
<evidence type="ECO:0000256" key="5">
    <source>
        <dbReference type="HAMAP-Rule" id="MF_00189"/>
    </source>
</evidence>
<evidence type="ECO:0000256" key="4">
    <source>
        <dbReference type="ARBA" id="ARBA00023136"/>
    </source>
</evidence>
<dbReference type="PANTHER" id="PTHR36917">
    <property type="entry name" value="INTRACELLULAR SEPTATION PROTEIN A-RELATED"/>
    <property type="match status" value="1"/>
</dbReference>
<comment type="caution">
    <text evidence="6">The sequence shown here is derived from an EMBL/GenBank/DDBJ whole genome shotgun (WGS) entry which is preliminary data.</text>
</comment>
<dbReference type="RefSeq" id="WP_140838228.1">
    <property type="nucleotide sequence ID" value="NZ_RCZI01000001.1"/>
</dbReference>
<name>A0A502DXQ2_9BURK</name>
<proteinExistence type="inferred from homology"/>
<organism evidence="6 7">
    <name type="scientific">Variovorax guangxiensis</name>
    <dbReference type="NCBI Taxonomy" id="1775474"/>
    <lineage>
        <taxon>Bacteria</taxon>
        <taxon>Pseudomonadati</taxon>
        <taxon>Pseudomonadota</taxon>
        <taxon>Betaproteobacteria</taxon>
        <taxon>Burkholderiales</taxon>
        <taxon>Comamonadaceae</taxon>
        <taxon>Variovorax</taxon>
    </lineage>
</organism>
<dbReference type="NCBIfam" id="TIGR00997">
    <property type="entry name" value="ispZ"/>
    <property type="match status" value="1"/>
</dbReference>
<evidence type="ECO:0000313" key="6">
    <source>
        <dbReference type="EMBL" id="TPG30338.1"/>
    </source>
</evidence>
<reference evidence="6 7" key="1">
    <citation type="journal article" date="2019" name="Environ. Microbiol.">
        <title>Species interactions and distinct microbial communities in high Arctic permafrost affected cryosols are associated with the CH4 and CO2 gas fluxes.</title>
        <authorList>
            <person name="Altshuler I."/>
            <person name="Hamel J."/>
            <person name="Turney S."/>
            <person name="Magnuson E."/>
            <person name="Levesque R."/>
            <person name="Greer C."/>
            <person name="Whyte L.G."/>
        </authorList>
    </citation>
    <scope>NUCLEOTIDE SEQUENCE [LARGE SCALE GENOMIC DNA]</scope>
    <source>
        <strain evidence="6 7">S06.C</strain>
    </source>
</reference>
<comment type="function">
    <text evidence="5">Plays a role in cell envelope biogenesis, maintenance of cell envelope integrity and membrane homeostasis.</text>
</comment>
<sequence length="180" mass="20493">MKLILDFFPILLFFGAYKLADIYVATGVLMAATVLQMAITYATERKLQTMQKATLVLILLFGTLTLVLHDDRFIKWKPTVLYGAMAIALAVALWGFRKNFLQTMLGAQLQLPQRIWTHLNIAWIGYCLFMSLINAYVALYFSTEAWVNFKLWGYAFPIVFLIAQGLYISPHLKSEDKPAA</sequence>
<feature type="transmembrane region" description="Helical" evidence="5">
    <location>
        <begin position="20"/>
        <end position="41"/>
    </location>
</feature>
<dbReference type="InterPro" id="IPR006008">
    <property type="entry name" value="YciB"/>
</dbReference>
<dbReference type="HAMAP" id="MF_00189">
    <property type="entry name" value="YciB"/>
    <property type="match status" value="1"/>
</dbReference>
<dbReference type="Proteomes" id="UP000319212">
    <property type="component" value="Unassembled WGS sequence"/>
</dbReference>
<gene>
    <name evidence="5" type="primary">yciB</name>
    <name evidence="6" type="ORF">EAH82_02265</name>
</gene>
<dbReference type="OrthoDB" id="9788219at2"/>